<dbReference type="InterPro" id="IPR000626">
    <property type="entry name" value="Ubiquitin-like_dom"/>
</dbReference>
<name>A0A8J9YX48_BRALA</name>
<organism evidence="3 4">
    <name type="scientific">Branchiostoma lanceolatum</name>
    <name type="common">Common lancelet</name>
    <name type="synonym">Amphioxus lanceolatum</name>
    <dbReference type="NCBI Taxonomy" id="7740"/>
    <lineage>
        <taxon>Eukaryota</taxon>
        <taxon>Metazoa</taxon>
        <taxon>Chordata</taxon>
        <taxon>Cephalochordata</taxon>
        <taxon>Leptocardii</taxon>
        <taxon>Amphioxiformes</taxon>
        <taxon>Branchiostomatidae</taxon>
        <taxon>Branchiostoma</taxon>
    </lineage>
</organism>
<gene>
    <name evidence="3" type="primary">TRIM3</name>
    <name evidence="3" type="ORF">BLAG_LOCUS6425</name>
</gene>
<dbReference type="SUPFAM" id="SSF54236">
    <property type="entry name" value="Ubiquitin-like"/>
    <property type="match status" value="1"/>
</dbReference>
<keyword evidence="4" id="KW-1185">Reference proteome</keyword>
<dbReference type="InterPro" id="IPR047153">
    <property type="entry name" value="TRIM45/56/19-like"/>
</dbReference>
<dbReference type="GO" id="GO:0061630">
    <property type="term" value="F:ubiquitin protein ligase activity"/>
    <property type="evidence" value="ECO:0007669"/>
    <property type="project" value="TreeGrafter"/>
</dbReference>
<keyword evidence="1" id="KW-0175">Coiled coil</keyword>
<feature type="coiled-coil region" evidence="1">
    <location>
        <begin position="26"/>
        <end position="103"/>
    </location>
</feature>
<dbReference type="PANTHER" id="PTHR25462:SF229">
    <property type="entry name" value="TRANSCRIPTION INTERMEDIARY FACTOR 1-BETA"/>
    <property type="match status" value="1"/>
</dbReference>
<protein>
    <submittedName>
        <fullName evidence="3">TRIM3 protein</fullName>
    </submittedName>
</protein>
<feature type="domain" description="Ubiquitin-like" evidence="2">
    <location>
        <begin position="244"/>
        <end position="323"/>
    </location>
</feature>
<dbReference type="GO" id="GO:0006513">
    <property type="term" value="P:protein monoubiquitination"/>
    <property type="evidence" value="ECO:0007669"/>
    <property type="project" value="TreeGrafter"/>
</dbReference>
<evidence type="ECO:0000313" key="3">
    <source>
        <dbReference type="EMBL" id="CAH1243456.1"/>
    </source>
</evidence>
<dbReference type="AlphaFoldDB" id="A0A8J9YX48"/>
<reference evidence="3" key="1">
    <citation type="submission" date="2022-01" db="EMBL/GenBank/DDBJ databases">
        <authorList>
            <person name="Braso-Vives M."/>
        </authorList>
    </citation>
    <scope>NUCLEOTIDE SEQUENCE</scope>
</reference>
<evidence type="ECO:0000313" key="4">
    <source>
        <dbReference type="Proteomes" id="UP000838412"/>
    </source>
</evidence>
<dbReference type="Proteomes" id="UP000838412">
    <property type="component" value="Chromosome 13"/>
</dbReference>
<dbReference type="EMBL" id="OV696698">
    <property type="protein sequence ID" value="CAH1243456.1"/>
    <property type="molecule type" value="Genomic_DNA"/>
</dbReference>
<dbReference type="PANTHER" id="PTHR25462">
    <property type="entry name" value="BONUS, ISOFORM C-RELATED"/>
    <property type="match status" value="1"/>
</dbReference>
<proteinExistence type="predicted"/>
<dbReference type="PROSITE" id="PS50053">
    <property type="entry name" value="UBIQUITIN_2"/>
    <property type="match status" value="1"/>
</dbReference>
<evidence type="ECO:0000259" key="2">
    <source>
        <dbReference type="PROSITE" id="PS50053"/>
    </source>
</evidence>
<dbReference type="Gene3D" id="3.10.20.90">
    <property type="entry name" value="Phosphatidylinositol 3-kinase Catalytic Subunit, Chain A, domain 1"/>
    <property type="match status" value="1"/>
</dbReference>
<accession>A0A8J9YX48</accession>
<dbReference type="InterPro" id="IPR029071">
    <property type="entry name" value="Ubiquitin-like_domsf"/>
</dbReference>
<evidence type="ECO:0000256" key="1">
    <source>
        <dbReference type="SAM" id="Coils"/>
    </source>
</evidence>
<sequence length="324" mass="36247">MCLYCALLKHKEHSFTHLKDHSTLVRAEVQGKIEQVKAKADEYRALCYQLQNQLEEEKEAEADIDYQIVDVASKLKEAIISEIDRQKESLRAENRKISAFRQKLLSSEKNEAESKLAYIGSTMEFAEKRLSYGSDYEITVVGSDTKERLETLGAEDVPSIGQMLPRAFNETTEIPSFKLGSVHGEIEACDLKLPCGHPCGDKHLVCRSKTSCLAQIRLKCGHQLGSCYEVGDVDINKMRCSKGHQIFIQLQSERRSPRTVTINDVSLNDSVASMKTRAFKKSDATLSLTLVFAGKTLRDDLTLGDYGIGFQSTLFLHRSTSANA</sequence>
<dbReference type="Pfam" id="PF00240">
    <property type="entry name" value="ubiquitin"/>
    <property type="match status" value="1"/>
</dbReference>